<dbReference type="AlphaFoldDB" id="A0A915KGV2"/>
<evidence type="ECO:0000256" key="1">
    <source>
        <dbReference type="SAM" id="MobiDB-lite"/>
    </source>
</evidence>
<sequence>MPKKDMFNNKVTDLETGLENFVKRRKKCVNPDEDESCFAHAGRSSENDDEFTAESDKMEHSPAKKSRKSFYKVFRDKCSLDEFQKLWDEYISEKLTRVEADHFQLSAEQFVTEALNDDSMNVNIFLKENILEWRSWMKADAADTGAPFVLIVCGSAIRAVNFNRDLTEFKTKFCKCAKLFAKHMKLKDQQKFLNEHSVHLAIGTPQRIIDLISDNSLKLRSLRYLILDWSFSDVKKRRSIDYPYIRDQIFDLIRLKLYDRIKSGDLKCLLV</sequence>
<dbReference type="Pfam" id="PF14617">
    <property type="entry name" value="CMS1"/>
    <property type="match status" value="1"/>
</dbReference>
<evidence type="ECO:0000313" key="2">
    <source>
        <dbReference type="Proteomes" id="UP000887565"/>
    </source>
</evidence>
<dbReference type="Gene3D" id="3.40.50.300">
    <property type="entry name" value="P-loop containing nucleotide triphosphate hydrolases"/>
    <property type="match status" value="1"/>
</dbReference>
<protein>
    <submittedName>
        <fullName evidence="3">Protein CMSS1</fullName>
    </submittedName>
</protein>
<accession>A0A915KGV2</accession>
<dbReference type="WBParaSite" id="nRc.2.0.1.t37211-RA">
    <property type="protein sequence ID" value="nRc.2.0.1.t37211-RA"/>
    <property type="gene ID" value="nRc.2.0.1.g37211"/>
</dbReference>
<reference evidence="3" key="1">
    <citation type="submission" date="2022-11" db="UniProtKB">
        <authorList>
            <consortium name="WormBaseParasite"/>
        </authorList>
    </citation>
    <scope>IDENTIFICATION</scope>
</reference>
<organism evidence="2 3">
    <name type="scientific">Romanomermis culicivorax</name>
    <name type="common">Nematode worm</name>
    <dbReference type="NCBI Taxonomy" id="13658"/>
    <lineage>
        <taxon>Eukaryota</taxon>
        <taxon>Metazoa</taxon>
        <taxon>Ecdysozoa</taxon>
        <taxon>Nematoda</taxon>
        <taxon>Enoplea</taxon>
        <taxon>Dorylaimia</taxon>
        <taxon>Mermithida</taxon>
        <taxon>Mermithoidea</taxon>
        <taxon>Mermithidae</taxon>
        <taxon>Romanomermis</taxon>
    </lineage>
</organism>
<dbReference type="PANTHER" id="PTHR24030:SF0">
    <property type="entry name" value="PROTEIN CMSS1"/>
    <property type="match status" value="1"/>
</dbReference>
<feature type="region of interest" description="Disordered" evidence="1">
    <location>
        <begin position="30"/>
        <end position="60"/>
    </location>
</feature>
<dbReference type="SUPFAM" id="SSF52540">
    <property type="entry name" value="P-loop containing nucleoside triphosphate hydrolases"/>
    <property type="match status" value="1"/>
</dbReference>
<dbReference type="Proteomes" id="UP000887565">
    <property type="component" value="Unplaced"/>
</dbReference>
<proteinExistence type="predicted"/>
<dbReference type="GO" id="GO:0030686">
    <property type="term" value="C:90S preribosome"/>
    <property type="evidence" value="ECO:0007669"/>
    <property type="project" value="TreeGrafter"/>
</dbReference>
<dbReference type="PANTHER" id="PTHR24030">
    <property type="entry name" value="PROTEIN CMSS1"/>
    <property type="match status" value="1"/>
</dbReference>
<dbReference type="OMA" id="WENEPAG"/>
<name>A0A915KGV2_ROMCU</name>
<evidence type="ECO:0000313" key="3">
    <source>
        <dbReference type="WBParaSite" id="nRc.2.0.1.t37211-RA"/>
    </source>
</evidence>
<dbReference type="InterPro" id="IPR027417">
    <property type="entry name" value="P-loop_NTPase"/>
</dbReference>
<dbReference type="InterPro" id="IPR032704">
    <property type="entry name" value="Cms1"/>
</dbReference>
<keyword evidence="2" id="KW-1185">Reference proteome</keyword>
<dbReference type="GO" id="GO:0005634">
    <property type="term" value="C:nucleus"/>
    <property type="evidence" value="ECO:0007669"/>
    <property type="project" value="TreeGrafter"/>
</dbReference>